<keyword evidence="16" id="KW-0966">Cell projection</keyword>
<keyword evidence="11" id="KW-0406">Ion transport</keyword>
<dbReference type="InterPro" id="IPR047055">
    <property type="entry name" value="MotA-like"/>
</dbReference>
<dbReference type="EMBL" id="VUOA01000045">
    <property type="protein sequence ID" value="KAA2234694.1"/>
    <property type="molecule type" value="Genomic_DNA"/>
</dbReference>
<protein>
    <submittedName>
        <fullName evidence="16">Flagellar motor stator protein MotA</fullName>
    </submittedName>
</protein>
<dbReference type="OrthoDB" id="9782603at2"/>
<keyword evidence="6" id="KW-0997">Cell inner membrane</keyword>
<dbReference type="PANTHER" id="PTHR30433">
    <property type="entry name" value="CHEMOTAXIS PROTEIN MOTA"/>
    <property type="match status" value="1"/>
</dbReference>
<keyword evidence="8" id="KW-0283">Flagellar rotation</keyword>
<evidence type="ECO:0000259" key="14">
    <source>
        <dbReference type="Pfam" id="PF01618"/>
    </source>
</evidence>
<dbReference type="Pfam" id="PF20560">
    <property type="entry name" value="MotA_N"/>
    <property type="match status" value="1"/>
</dbReference>
<dbReference type="InterPro" id="IPR046786">
    <property type="entry name" value="MotA_N"/>
</dbReference>
<evidence type="ECO:0000256" key="10">
    <source>
        <dbReference type="ARBA" id="ARBA00022989"/>
    </source>
</evidence>
<keyword evidence="5" id="KW-0145">Chemotaxis</keyword>
<accession>A0A5B2V6V2</accession>
<dbReference type="InterPro" id="IPR002898">
    <property type="entry name" value="MotA_ExbB_proton_chnl"/>
</dbReference>
<comment type="caution">
    <text evidence="16">The sequence shown here is derived from an EMBL/GenBank/DDBJ whole genome shotgun (WGS) entry which is preliminary data.</text>
</comment>
<feature type="transmembrane region" description="Helical" evidence="13">
    <location>
        <begin position="34"/>
        <end position="51"/>
    </location>
</feature>
<evidence type="ECO:0000256" key="2">
    <source>
        <dbReference type="ARBA" id="ARBA00008038"/>
    </source>
</evidence>
<reference evidence="16 17" key="1">
    <citation type="submission" date="2019-09" db="EMBL/GenBank/DDBJ databases">
        <title>Salinarimonas rosea gen. nov., sp. nov., a new member of the a-2 subgroup of the Proteobacteria.</title>
        <authorList>
            <person name="Liu J."/>
        </authorList>
    </citation>
    <scope>NUCLEOTIDE SEQUENCE [LARGE SCALE GENOMIC DNA]</scope>
    <source>
        <strain evidence="16 17">BN140002</strain>
    </source>
</reference>
<keyword evidence="9" id="KW-0375">Hydrogen ion transport</keyword>
<dbReference type="RefSeq" id="WP_149822013.1">
    <property type="nucleotide sequence ID" value="NZ_VUOA01000045.1"/>
</dbReference>
<sequence>MAIIIGLIITIGSLLGGFVAMGGHVMVIWQPWEYLIIGGSALGTFIIANPLKVVRDTGKASLEAVFGRVPKQRDYLDLLGLLYNLMRELRSKGRNEVEPHIDNPNGSEIFARFPSVLAQPELTQFVCDYVRLMLIGNARPHEIESLMDEELMTMKREKLKPYIALTSVAEALPALGIVAAVLGVIKAMGALDQSPALLGGLIGAALVGTFAGIFLSYGVIGPLGQKIKAVREQQMRLYVIAKQTLLAYMGGALPQIALEHGRKTIALAERPSIDDVEAETVSGGRAANDRIAVQGAA</sequence>
<evidence type="ECO:0000256" key="12">
    <source>
        <dbReference type="ARBA" id="ARBA00023136"/>
    </source>
</evidence>
<dbReference type="InterPro" id="IPR000540">
    <property type="entry name" value="Flag_MotA_CS"/>
</dbReference>
<feature type="transmembrane region" description="Helical" evidence="13">
    <location>
        <begin position="197"/>
        <end position="220"/>
    </location>
</feature>
<keyword evidence="16" id="KW-0282">Flagellum</keyword>
<evidence type="ECO:0000313" key="17">
    <source>
        <dbReference type="Proteomes" id="UP000323142"/>
    </source>
</evidence>
<evidence type="ECO:0000256" key="11">
    <source>
        <dbReference type="ARBA" id="ARBA00023065"/>
    </source>
</evidence>
<keyword evidence="12 13" id="KW-0472">Membrane</keyword>
<dbReference type="AlphaFoldDB" id="A0A5B2V6V2"/>
<dbReference type="NCBIfam" id="TIGR03818">
    <property type="entry name" value="MotA1"/>
    <property type="match status" value="1"/>
</dbReference>
<dbReference type="GO" id="GO:0071978">
    <property type="term" value="P:bacterial-type flagellum-dependent swarming motility"/>
    <property type="evidence" value="ECO:0007669"/>
    <property type="project" value="InterPro"/>
</dbReference>
<dbReference type="Pfam" id="PF01618">
    <property type="entry name" value="MotA_ExbB"/>
    <property type="match status" value="1"/>
</dbReference>
<gene>
    <name evidence="16" type="primary">motA</name>
    <name evidence="16" type="ORF">F0L46_23300</name>
</gene>
<keyword evidence="10 13" id="KW-1133">Transmembrane helix</keyword>
<evidence type="ECO:0000313" key="16">
    <source>
        <dbReference type="EMBL" id="KAA2234694.1"/>
    </source>
</evidence>
<evidence type="ECO:0000256" key="6">
    <source>
        <dbReference type="ARBA" id="ARBA00022519"/>
    </source>
</evidence>
<keyword evidence="16" id="KW-0969">Cilium</keyword>
<dbReference type="GO" id="GO:0006935">
    <property type="term" value="P:chemotaxis"/>
    <property type="evidence" value="ECO:0007669"/>
    <property type="project" value="UniProtKB-KW"/>
</dbReference>
<comment type="subcellular location">
    <subcellularLocation>
        <location evidence="1">Cell inner membrane</location>
        <topology evidence="1">Multi-pass membrane protein</topology>
    </subcellularLocation>
</comment>
<dbReference type="GO" id="GO:1902600">
    <property type="term" value="P:proton transmembrane transport"/>
    <property type="evidence" value="ECO:0007669"/>
    <property type="project" value="UniProtKB-KW"/>
</dbReference>
<name>A0A5B2V6V2_9HYPH</name>
<feature type="transmembrane region" description="Helical" evidence="13">
    <location>
        <begin position="162"/>
        <end position="185"/>
    </location>
</feature>
<feature type="transmembrane region" description="Helical" evidence="13">
    <location>
        <begin position="7"/>
        <end position="28"/>
    </location>
</feature>
<dbReference type="GO" id="GO:0005886">
    <property type="term" value="C:plasma membrane"/>
    <property type="evidence" value="ECO:0007669"/>
    <property type="project" value="UniProtKB-SubCell"/>
</dbReference>
<proteinExistence type="inferred from homology"/>
<evidence type="ECO:0000256" key="7">
    <source>
        <dbReference type="ARBA" id="ARBA00022692"/>
    </source>
</evidence>
<evidence type="ECO:0000256" key="9">
    <source>
        <dbReference type="ARBA" id="ARBA00022781"/>
    </source>
</evidence>
<reference evidence="16 17" key="2">
    <citation type="submission" date="2019-09" db="EMBL/GenBank/DDBJ databases">
        <authorList>
            <person name="Jin C."/>
        </authorList>
    </citation>
    <scope>NUCLEOTIDE SEQUENCE [LARGE SCALE GENOMIC DNA]</scope>
    <source>
        <strain evidence="16 17">BN140002</strain>
    </source>
</reference>
<keyword evidence="7 13" id="KW-0812">Transmembrane</keyword>
<evidence type="ECO:0000256" key="3">
    <source>
        <dbReference type="ARBA" id="ARBA00022448"/>
    </source>
</evidence>
<keyword evidence="17" id="KW-1185">Reference proteome</keyword>
<feature type="domain" description="Motility protein A N-terminal" evidence="15">
    <location>
        <begin position="4"/>
        <end position="93"/>
    </location>
</feature>
<comment type="similarity">
    <text evidence="2">Belongs to the MotA family.</text>
</comment>
<dbReference type="InterPro" id="IPR022522">
    <property type="entry name" value="Flagellar_motor_stator_MotA"/>
</dbReference>
<evidence type="ECO:0000256" key="4">
    <source>
        <dbReference type="ARBA" id="ARBA00022475"/>
    </source>
</evidence>
<feature type="domain" description="MotA/TolQ/ExbB proton channel" evidence="14">
    <location>
        <begin position="129"/>
        <end position="236"/>
    </location>
</feature>
<evidence type="ECO:0000256" key="13">
    <source>
        <dbReference type="SAM" id="Phobius"/>
    </source>
</evidence>
<keyword evidence="4" id="KW-1003">Cell membrane</keyword>
<organism evidence="16 17">
    <name type="scientific">Salinarimonas soli</name>
    <dbReference type="NCBI Taxonomy" id="1638099"/>
    <lineage>
        <taxon>Bacteria</taxon>
        <taxon>Pseudomonadati</taxon>
        <taxon>Pseudomonadota</taxon>
        <taxon>Alphaproteobacteria</taxon>
        <taxon>Hyphomicrobiales</taxon>
        <taxon>Salinarimonadaceae</taxon>
        <taxon>Salinarimonas</taxon>
    </lineage>
</organism>
<evidence type="ECO:0000256" key="1">
    <source>
        <dbReference type="ARBA" id="ARBA00004429"/>
    </source>
</evidence>
<evidence type="ECO:0000259" key="15">
    <source>
        <dbReference type="Pfam" id="PF20560"/>
    </source>
</evidence>
<keyword evidence="3" id="KW-0813">Transport</keyword>
<dbReference type="PANTHER" id="PTHR30433:SF4">
    <property type="entry name" value="MOTILITY PROTEIN A"/>
    <property type="match status" value="1"/>
</dbReference>
<dbReference type="Proteomes" id="UP000323142">
    <property type="component" value="Unassembled WGS sequence"/>
</dbReference>
<evidence type="ECO:0000256" key="8">
    <source>
        <dbReference type="ARBA" id="ARBA00022779"/>
    </source>
</evidence>
<evidence type="ECO:0000256" key="5">
    <source>
        <dbReference type="ARBA" id="ARBA00022500"/>
    </source>
</evidence>
<dbReference type="PROSITE" id="PS01307">
    <property type="entry name" value="MOTA"/>
    <property type="match status" value="1"/>
</dbReference>